<evidence type="ECO:0000256" key="3">
    <source>
        <dbReference type="ARBA" id="ARBA00021874"/>
    </source>
</evidence>
<dbReference type="InterPro" id="IPR000120">
    <property type="entry name" value="Amidase"/>
</dbReference>
<dbReference type="InterPro" id="IPR020556">
    <property type="entry name" value="Amidase_CS"/>
</dbReference>
<reference evidence="5 6" key="1">
    <citation type="submission" date="2019-04" db="EMBL/GenBank/DDBJ databases">
        <title>Phreatobacter aquaticus sp. nov.</title>
        <authorList>
            <person name="Choi A."/>
            <person name="Baek K."/>
        </authorList>
    </citation>
    <scope>NUCLEOTIDE SEQUENCE [LARGE SCALE GENOMIC DNA]</scope>
    <source>
        <strain evidence="5 6">NMCR1094</strain>
    </source>
</reference>
<dbReference type="GO" id="GO:0003824">
    <property type="term" value="F:catalytic activity"/>
    <property type="evidence" value="ECO:0007669"/>
    <property type="project" value="InterPro"/>
</dbReference>
<evidence type="ECO:0000259" key="4">
    <source>
        <dbReference type="Pfam" id="PF01425"/>
    </source>
</evidence>
<dbReference type="NCBIfam" id="NF005687">
    <property type="entry name" value="PRK07487.1"/>
    <property type="match status" value="1"/>
</dbReference>
<sequence>MAKTPIWQWSAVDTAKAIRKGKVSAEEVTKAHLARMKAANPALNAVVVDLGAEALKAAKDADKHQAKGGELGALHGVPVTIKINLDVKGQANSNGVPAFKDNIAPDDSAVTSNLRKAGAIIIGLTNTPEFSMRAFTENPLHGLTRNPWDPAITCGGSSGGAGSSVAAGIGAIAHGNDIGGSLRWPAFCNGIATIKPTQGRIPAFNPTQMKGDERPLMAQFMSSQGPLARSVADVRLGLEVMSQRDPRDPWWVPAPLVGPKLKGPIKVAFAKIPADMKTDKKVISLVRKAADHLADSGYDVQEVELPDINGTWKLWCDLISTEMAVLQEAAMRQYGSADFMTALEGIKLAATILDQEGYMKAIAQRSRVLRNWLMFLEDYPVILTPISVQPTPSYNADIESPERTRELFWNDVRFMSAINVLGLPAAVVPVGLLDDKPIGVQIIGSRYREDVVLDAAAAIEKKAGTFVEQLWARG</sequence>
<evidence type="ECO:0000256" key="1">
    <source>
        <dbReference type="ARBA" id="ARBA00003871"/>
    </source>
</evidence>
<evidence type="ECO:0000256" key="2">
    <source>
        <dbReference type="ARBA" id="ARBA00009199"/>
    </source>
</evidence>
<dbReference type="AlphaFoldDB" id="A0A4D7QH10"/>
<dbReference type="InterPro" id="IPR023631">
    <property type="entry name" value="Amidase_dom"/>
</dbReference>
<dbReference type="PANTHER" id="PTHR11895:SF7">
    <property type="entry name" value="GLUTAMYL-TRNA(GLN) AMIDOTRANSFERASE SUBUNIT A, MITOCHONDRIAL"/>
    <property type="match status" value="1"/>
</dbReference>
<keyword evidence="6" id="KW-1185">Reference proteome</keyword>
<dbReference type="InterPro" id="IPR036928">
    <property type="entry name" value="AS_sf"/>
</dbReference>
<dbReference type="PANTHER" id="PTHR11895">
    <property type="entry name" value="TRANSAMIDASE"/>
    <property type="match status" value="1"/>
</dbReference>
<dbReference type="PROSITE" id="PS00571">
    <property type="entry name" value="AMIDASES"/>
    <property type="match status" value="1"/>
</dbReference>
<dbReference type="OrthoDB" id="9811471at2"/>
<evidence type="ECO:0000313" key="5">
    <source>
        <dbReference type="EMBL" id="QCK86568.1"/>
    </source>
</evidence>
<feature type="domain" description="Amidase" evidence="4">
    <location>
        <begin position="27"/>
        <end position="453"/>
    </location>
</feature>
<dbReference type="Proteomes" id="UP000298588">
    <property type="component" value="Chromosome"/>
</dbReference>
<dbReference type="Gene3D" id="3.90.1300.10">
    <property type="entry name" value="Amidase signature (AS) domain"/>
    <property type="match status" value="1"/>
</dbReference>
<accession>A0A4D7QH10</accession>
<dbReference type="SUPFAM" id="SSF75304">
    <property type="entry name" value="Amidase signature (AS) enzymes"/>
    <property type="match status" value="1"/>
</dbReference>
<name>A0A4D7QH10_9HYPH</name>
<comment type="function">
    <text evidence="1">Hydrolyzes indole-3-acetamide (IAM) into indole-3-acetic acid (IAA).</text>
</comment>
<dbReference type="KEGG" id="paqt:E8L99_12770"/>
<protein>
    <recommendedName>
        <fullName evidence="3">Indoleacetamide hydrolase</fullName>
    </recommendedName>
</protein>
<gene>
    <name evidence="5" type="ORF">E8L99_12770</name>
</gene>
<organism evidence="5 6">
    <name type="scientific">Phreatobacter aquaticus</name>
    <dbReference type="NCBI Taxonomy" id="2570229"/>
    <lineage>
        <taxon>Bacteria</taxon>
        <taxon>Pseudomonadati</taxon>
        <taxon>Pseudomonadota</taxon>
        <taxon>Alphaproteobacteria</taxon>
        <taxon>Hyphomicrobiales</taxon>
        <taxon>Phreatobacteraceae</taxon>
        <taxon>Phreatobacter</taxon>
    </lineage>
</organism>
<dbReference type="EMBL" id="CP039865">
    <property type="protein sequence ID" value="QCK86568.1"/>
    <property type="molecule type" value="Genomic_DNA"/>
</dbReference>
<evidence type="ECO:0000313" key="6">
    <source>
        <dbReference type="Proteomes" id="UP000298588"/>
    </source>
</evidence>
<dbReference type="RefSeq" id="WP_137099899.1">
    <property type="nucleotide sequence ID" value="NZ_CP039865.1"/>
</dbReference>
<dbReference type="Pfam" id="PF01425">
    <property type="entry name" value="Amidase"/>
    <property type="match status" value="1"/>
</dbReference>
<proteinExistence type="inferred from homology"/>
<comment type="similarity">
    <text evidence="2">Belongs to the amidase family.</text>
</comment>